<dbReference type="Proteomes" id="UP000072421">
    <property type="component" value="Chromosome"/>
</dbReference>
<dbReference type="AlphaFoldDB" id="A0A127PJN3"/>
<name>A0A127PJN3_9BURK</name>
<reference evidence="1 2" key="1">
    <citation type="submission" date="2015-11" db="EMBL/GenBank/DDBJ databases">
        <title>Exploring the genomic traits of fungus-feeding bacterial genus Collimonas.</title>
        <authorList>
            <person name="Song C."/>
            <person name="Schmidt R."/>
            <person name="de Jager V."/>
            <person name="Krzyzanowska D."/>
            <person name="Jongedijk E."/>
            <person name="Cankar K."/>
            <person name="Beekwilder J."/>
            <person name="van Veen A."/>
            <person name="de Boer W."/>
            <person name="van Veen J.A."/>
            <person name="Garbeva P."/>
        </authorList>
    </citation>
    <scope>NUCLEOTIDE SEQUENCE [LARGE SCALE GENOMIC DNA]</scope>
    <source>
        <strain evidence="1 2">Ter6</strain>
    </source>
</reference>
<proteinExistence type="predicted"/>
<organism evidence="1">
    <name type="scientific">Collimonas fungivorans</name>
    <dbReference type="NCBI Taxonomy" id="158899"/>
    <lineage>
        <taxon>Bacteria</taxon>
        <taxon>Pseudomonadati</taxon>
        <taxon>Pseudomonadota</taxon>
        <taxon>Betaproteobacteria</taxon>
        <taxon>Burkholderiales</taxon>
        <taxon>Oxalobacteraceae</taxon>
        <taxon>Collimonas</taxon>
    </lineage>
</organism>
<accession>A0A127PJN3</accession>
<sequence>MYTEIRCGAIIAPARGRQERECEPVRAVAKREELAEFEKLWRGAMFR</sequence>
<dbReference type="PATRIC" id="fig|158899.10.peg.5188"/>
<gene>
    <name evidence="1" type="ORF">CFter6_5267</name>
</gene>
<protein>
    <submittedName>
        <fullName evidence="1">Uncharacterized protein</fullName>
    </submittedName>
</protein>
<evidence type="ECO:0000313" key="1">
    <source>
        <dbReference type="EMBL" id="AMO97834.1"/>
    </source>
</evidence>
<evidence type="ECO:0000313" key="2">
    <source>
        <dbReference type="Proteomes" id="UP000072421"/>
    </source>
</evidence>
<dbReference type="EMBL" id="CP013232">
    <property type="protein sequence ID" value="AMO97834.1"/>
    <property type="molecule type" value="Genomic_DNA"/>
</dbReference>